<comment type="subunit">
    <text evidence="4">Part of the 50S ribosomal subunit. Contacts protein L29, and trigger factor when it is bound to the ribosome.</text>
</comment>
<evidence type="ECO:0000256" key="1">
    <source>
        <dbReference type="ARBA" id="ARBA00006700"/>
    </source>
</evidence>
<dbReference type="GO" id="GO:0005840">
    <property type="term" value="C:ribosome"/>
    <property type="evidence" value="ECO:0007669"/>
    <property type="project" value="UniProtKB-KW"/>
</dbReference>
<dbReference type="AlphaFoldDB" id="A0A1F7IBR8"/>
<keyword evidence="2 4" id="KW-0689">Ribosomal protein</keyword>
<dbReference type="GO" id="GO:0003735">
    <property type="term" value="F:structural constituent of ribosome"/>
    <property type="evidence" value="ECO:0007669"/>
    <property type="project" value="InterPro"/>
</dbReference>
<evidence type="ECO:0000256" key="4">
    <source>
        <dbReference type="HAMAP-Rule" id="MF_01369"/>
    </source>
</evidence>
<dbReference type="Gene3D" id="3.30.70.330">
    <property type="match status" value="1"/>
</dbReference>
<dbReference type="HAMAP" id="MF_01369_B">
    <property type="entry name" value="Ribosomal_uL23_B"/>
    <property type="match status" value="1"/>
</dbReference>
<dbReference type="InterPro" id="IPR012678">
    <property type="entry name" value="Ribosomal_uL23/eL15/eS24_sf"/>
</dbReference>
<proteinExistence type="inferred from homology"/>
<sequence length="95" mass="10973">MKIDEVLIKPMLTEKGTNQANNKVYMFEVNIKSNKYNIKEALEKLYKVKVKQIKVMIRKGKERKVGKKMAIKKSADKKIAFVNISEGKIDLFPTV</sequence>
<comment type="function">
    <text evidence="4">One of the early assembly proteins it binds 23S rRNA. One of the proteins that surrounds the polypeptide exit tunnel on the outside of the ribosome. Forms the main docking site for trigger factor binding to the ribosome.</text>
</comment>
<dbReference type="GO" id="GO:1990904">
    <property type="term" value="C:ribonucleoprotein complex"/>
    <property type="evidence" value="ECO:0007669"/>
    <property type="project" value="UniProtKB-KW"/>
</dbReference>
<reference evidence="5 6" key="1">
    <citation type="journal article" date="2016" name="Nat. Commun.">
        <title>Thousands of microbial genomes shed light on interconnected biogeochemical processes in an aquifer system.</title>
        <authorList>
            <person name="Anantharaman K."/>
            <person name="Brown C.T."/>
            <person name="Hug L.A."/>
            <person name="Sharon I."/>
            <person name="Castelle C.J."/>
            <person name="Probst A.J."/>
            <person name="Thomas B.C."/>
            <person name="Singh A."/>
            <person name="Wilkins M.J."/>
            <person name="Karaoz U."/>
            <person name="Brodie E.L."/>
            <person name="Williams K.H."/>
            <person name="Hubbard S.S."/>
            <person name="Banfield J.F."/>
        </authorList>
    </citation>
    <scope>NUCLEOTIDE SEQUENCE [LARGE SCALE GENOMIC DNA]</scope>
</reference>
<dbReference type="InterPro" id="IPR012677">
    <property type="entry name" value="Nucleotide-bd_a/b_plait_sf"/>
</dbReference>
<dbReference type="GO" id="GO:0006412">
    <property type="term" value="P:translation"/>
    <property type="evidence" value="ECO:0007669"/>
    <property type="project" value="UniProtKB-UniRule"/>
</dbReference>
<dbReference type="STRING" id="1802056.A2954_05705"/>
<keyword evidence="3 4" id="KW-0687">Ribonucleoprotein</keyword>
<comment type="caution">
    <text evidence="5">The sequence shown here is derived from an EMBL/GenBank/DDBJ whole genome shotgun (WGS) entry which is preliminary data.</text>
</comment>
<protein>
    <recommendedName>
        <fullName evidence="4">Large ribosomal subunit protein uL23</fullName>
    </recommendedName>
</protein>
<keyword evidence="4" id="KW-0699">rRNA-binding</keyword>
<evidence type="ECO:0000256" key="2">
    <source>
        <dbReference type="ARBA" id="ARBA00022980"/>
    </source>
</evidence>
<dbReference type="Pfam" id="PF00276">
    <property type="entry name" value="Ribosomal_L23"/>
    <property type="match status" value="1"/>
</dbReference>
<evidence type="ECO:0000313" key="5">
    <source>
        <dbReference type="EMBL" id="OGK40803.1"/>
    </source>
</evidence>
<dbReference type="GO" id="GO:0019843">
    <property type="term" value="F:rRNA binding"/>
    <property type="evidence" value="ECO:0007669"/>
    <property type="project" value="UniProtKB-UniRule"/>
</dbReference>
<dbReference type="Proteomes" id="UP000177698">
    <property type="component" value="Unassembled WGS sequence"/>
</dbReference>
<accession>A0A1F7IBR8</accession>
<name>A0A1F7IBR8_9BACT</name>
<organism evidence="5 6">
    <name type="scientific">Candidatus Roizmanbacteria bacterium RIFCSPLOWO2_01_FULL_37_12</name>
    <dbReference type="NCBI Taxonomy" id="1802056"/>
    <lineage>
        <taxon>Bacteria</taxon>
        <taxon>Candidatus Roizmaniibacteriota</taxon>
    </lineage>
</organism>
<gene>
    <name evidence="4" type="primary">rplW</name>
    <name evidence="5" type="ORF">A2954_05705</name>
</gene>
<dbReference type="InterPro" id="IPR013025">
    <property type="entry name" value="Ribosomal_uL23-like"/>
</dbReference>
<evidence type="ECO:0000256" key="3">
    <source>
        <dbReference type="ARBA" id="ARBA00023274"/>
    </source>
</evidence>
<evidence type="ECO:0000313" key="6">
    <source>
        <dbReference type="Proteomes" id="UP000177698"/>
    </source>
</evidence>
<keyword evidence="4" id="KW-0694">RNA-binding</keyword>
<dbReference type="EMBL" id="MGAG01000018">
    <property type="protein sequence ID" value="OGK40803.1"/>
    <property type="molecule type" value="Genomic_DNA"/>
</dbReference>
<comment type="similarity">
    <text evidence="1 4">Belongs to the universal ribosomal protein uL23 family.</text>
</comment>
<dbReference type="SUPFAM" id="SSF54189">
    <property type="entry name" value="Ribosomal proteins S24e, L23 and L15e"/>
    <property type="match status" value="1"/>
</dbReference>